<dbReference type="PANTHER" id="PTHR35324:SF7">
    <property type="match status" value="1"/>
</dbReference>
<dbReference type="OrthoDB" id="1727538at2759"/>
<accession>A0A9R0IGQ5</accession>
<dbReference type="Proteomes" id="UP000813463">
    <property type="component" value="Chromosome 3"/>
</dbReference>
<dbReference type="GeneID" id="110787487"/>
<reference evidence="2" key="1">
    <citation type="journal article" date="2021" name="Nat. Commun.">
        <title>Genomic analyses provide insights into spinach domestication and the genetic basis of agronomic traits.</title>
        <authorList>
            <person name="Cai X."/>
            <person name="Sun X."/>
            <person name="Xu C."/>
            <person name="Sun H."/>
            <person name="Wang X."/>
            <person name="Ge C."/>
            <person name="Zhang Z."/>
            <person name="Wang Q."/>
            <person name="Fei Z."/>
            <person name="Jiao C."/>
            <person name="Wang Q."/>
        </authorList>
    </citation>
    <scope>NUCLEOTIDE SEQUENCE [LARGE SCALE GENOMIC DNA]</scope>
    <source>
        <strain evidence="2">cv. Varoflay</strain>
    </source>
</reference>
<name>A0A9R0IGQ5_SPIOL</name>
<protein>
    <submittedName>
        <fullName evidence="3">Uncharacterized protein</fullName>
    </submittedName>
</protein>
<evidence type="ECO:0000256" key="1">
    <source>
        <dbReference type="SAM" id="MobiDB-lite"/>
    </source>
</evidence>
<keyword evidence="2" id="KW-1185">Reference proteome</keyword>
<dbReference type="AlphaFoldDB" id="A0A9R0IGQ5"/>
<feature type="region of interest" description="Disordered" evidence="1">
    <location>
        <begin position="1"/>
        <end position="33"/>
    </location>
</feature>
<dbReference type="PANTHER" id="PTHR35324">
    <property type="entry name" value="BNAA08G03750D PROTEIN"/>
    <property type="match status" value="1"/>
</dbReference>
<evidence type="ECO:0000313" key="2">
    <source>
        <dbReference type="Proteomes" id="UP000813463"/>
    </source>
</evidence>
<feature type="compositionally biased region" description="Basic and acidic residues" evidence="1">
    <location>
        <begin position="8"/>
        <end position="29"/>
    </location>
</feature>
<gene>
    <name evidence="3" type="primary">LOC110787487</name>
</gene>
<proteinExistence type="predicted"/>
<evidence type="ECO:0000313" key="3">
    <source>
        <dbReference type="RefSeq" id="XP_021847804.1"/>
    </source>
</evidence>
<dbReference type="KEGG" id="soe:110787487"/>
<dbReference type="RefSeq" id="XP_021847804.1">
    <property type="nucleotide sequence ID" value="XM_021992112.2"/>
</dbReference>
<organism evidence="2 3">
    <name type="scientific">Spinacia oleracea</name>
    <name type="common">Spinach</name>
    <dbReference type="NCBI Taxonomy" id="3562"/>
    <lineage>
        <taxon>Eukaryota</taxon>
        <taxon>Viridiplantae</taxon>
        <taxon>Streptophyta</taxon>
        <taxon>Embryophyta</taxon>
        <taxon>Tracheophyta</taxon>
        <taxon>Spermatophyta</taxon>
        <taxon>Magnoliopsida</taxon>
        <taxon>eudicotyledons</taxon>
        <taxon>Gunneridae</taxon>
        <taxon>Pentapetalae</taxon>
        <taxon>Caryophyllales</taxon>
        <taxon>Chenopodiaceae</taxon>
        <taxon>Chenopodioideae</taxon>
        <taxon>Anserineae</taxon>
        <taxon>Spinacia</taxon>
    </lineage>
</organism>
<reference evidence="3" key="2">
    <citation type="submission" date="2025-08" db="UniProtKB">
        <authorList>
            <consortium name="RefSeq"/>
        </authorList>
    </citation>
    <scope>IDENTIFICATION</scope>
    <source>
        <tissue evidence="3">Leaf</tissue>
    </source>
</reference>
<sequence length="108" mass="12150">MSIQEQHLIMESETRNSKFNNEEKDKDEVNVAESKPSISTQLYLRSSSSSKPLDKEVVLGRIQRRKCMNKVKNTLHSLLSLNGSTTTSTASITQDQMWVDLGDAFSCP</sequence>